<keyword evidence="5" id="KW-0411">Iron-sulfur</keyword>
<evidence type="ECO:0000313" key="10">
    <source>
        <dbReference type="Proteomes" id="UP000232688"/>
    </source>
</evidence>
<feature type="region of interest" description="Disordered" evidence="6">
    <location>
        <begin position="1"/>
        <end position="22"/>
    </location>
</feature>
<reference evidence="9 10" key="3">
    <citation type="submission" date="2017-10" db="EMBL/GenBank/DDBJ databases">
        <title>Extensive intraspecific genome diversity in a model arbuscular mycorrhizal fungus.</title>
        <authorList>
            <person name="Chen E.C.H."/>
            <person name="Morin E."/>
            <person name="Baudet D."/>
            <person name="Noel J."/>
            <person name="Ndikumana S."/>
            <person name="Charron P."/>
            <person name="St-Onge C."/>
            <person name="Giorgi J."/>
            <person name="Grigoriev I.V."/>
            <person name="Roux C."/>
            <person name="Martin F.M."/>
            <person name="Corradi N."/>
        </authorList>
    </citation>
    <scope>NUCLEOTIDE SEQUENCE [LARGE SCALE GENOMIC DNA]</scope>
    <source>
        <strain evidence="9 10">A1</strain>
    </source>
</reference>
<dbReference type="PANTHER" id="PTHR43409:SF16">
    <property type="entry name" value="SLR0320 PROTEIN"/>
    <property type="match status" value="1"/>
</dbReference>
<evidence type="ECO:0000313" key="11">
    <source>
        <dbReference type="Proteomes" id="UP000232722"/>
    </source>
</evidence>
<reference evidence="8 11" key="2">
    <citation type="submission" date="2017-09" db="EMBL/GenBank/DDBJ databases">
        <title>Extensive intraspecific genome diversity in a model arbuscular mycorrhizal fungus.</title>
        <authorList>
            <person name="Chen E.C."/>
            <person name="Morin E."/>
            <person name="Beaudet D."/>
            <person name="Noel J."/>
            <person name="Ndikumana S."/>
            <person name="Charron P."/>
            <person name="St-Onge C."/>
            <person name="Giorgi J."/>
            <person name="Grigoriev I.V."/>
            <person name="Roux C."/>
            <person name="Martin F.M."/>
            <person name="Corradi N."/>
        </authorList>
    </citation>
    <scope>NUCLEOTIDE SEQUENCE [LARGE SCALE GENOMIC DNA]</scope>
    <source>
        <strain evidence="8 11">A5</strain>
    </source>
</reference>
<sequence>MNSLGLARDGAHGQRTLTERNLPDKRLNPLHVKIKFSNNAKKRLALVSLDWIRPKDPLTNLGHASILATLQKYNSNQLTFLNDHRYSVKYCPDVEEFSENVVKNLIYDEPDLIAFGVYIWNELHTQLILKKLRKRIKERDYISIGFSGKGRGEGRIMIDYLRKPLILLGGPQISYAPINTLEGHYPDADLFIRGYAEKAVSKVVETLSTHVTSSGNMTSSYQFATHQQCFLRPISTTSSNISNPTMLLHKIKGLHQRGHPDLGIQAAVDMESLPSPFLPVETLENASSLDNNVSQSKLVNSPIIPLSNRSFIRWETQRGCPFKCTFCQHRDTYTNRQALSPPRTLSEIQEITSSPVNDIAVLDPTFNSGPNYLSTLDNLIKYKYKGKLSLQTRFEMIKPQFIEKCSVLVNELKANLQLEFGVQSIIKKESLVIQRMNNLNSVKENSSLLRKNNIKFEISLIYGLPHQTVESFKESIEFAKTLGAEKVVAWPLMLLRGTELERRKEELGLKEETLSSVDLDSELPKERISEGIPHVVESPTFTKGEWREMMRIANEL</sequence>
<evidence type="ECO:0000256" key="5">
    <source>
        <dbReference type="ARBA" id="ARBA00023014"/>
    </source>
</evidence>
<name>A0A2I1DV52_9GLOM</name>
<dbReference type="GO" id="GO:0046872">
    <property type="term" value="F:metal ion binding"/>
    <property type="evidence" value="ECO:0007669"/>
    <property type="project" value="UniProtKB-KW"/>
</dbReference>
<dbReference type="PANTHER" id="PTHR43409">
    <property type="entry name" value="ANAEROBIC MAGNESIUM-PROTOPORPHYRIN IX MONOMETHYL ESTER CYCLASE-RELATED"/>
    <property type="match status" value="1"/>
</dbReference>
<dbReference type="OrthoDB" id="431409at2759"/>
<dbReference type="Gene3D" id="3.40.50.280">
    <property type="entry name" value="Cobalamin-binding domain"/>
    <property type="match status" value="1"/>
</dbReference>
<dbReference type="Proteomes" id="UP000232688">
    <property type="component" value="Unassembled WGS sequence"/>
</dbReference>
<evidence type="ECO:0000256" key="2">
    <source>
        <dbReference type="ARBA" id="ARBA00022691"/>
    </source>
</evidence>
<dbReference type="InterPro" id="IPR058240">
    <property type="entry name" value="rSAM_sf"/>
</dbReference>
<reference evidence="8 11" key="1">
    <citation type="submission" date="2016-04" db="EMBL/GenBank/DDBJ databases">
        <title>Genome analyses suggest a sexual origin of heterokaryosis in a supposedly ancient asexual fungus.</title>
        <authorList>
            <person name="Ropars J."/>
            <person name="Sedzielewska K."/>
            <person name="Noel J."/>
            <person name="Charron P."/>
            <person name="Farinelli L."/>
            <person name="Marton T."/>
            <person name="Kruger M."/>
            <person name="Pelin A."/>
            <person name="Brachmann A."/>
            <person name="Corradi N."/>
        </authorList>
    </citation>
    <scope>NUCLEOTIDE SEQUENCE [LARGE SCALE GENOMIC DNA]</scope>
    <source>
        <strain evidence="8 11">A5</strain>
    </source>
</reference>
<dbReference type="CDD" id="cd01335">
    <property type="entry name" value="Radical_SAM"/>
    <property type="match status" value="1"/>
</dbReference>
<evidence type="ECO:0000313" key="9">
    <source>
        <dbReference type="EMBL" id="PKC70984.1"/>
    </source>
</evidence>
<dbReference type="SFLD" id="SFLDG01082">
    <property type="entry name" value="B12-binding_domain_containing"/>
    <property type="match status" value="1"/>
</dbReference>
<dbReference type="GO" id="GO:0051536">
    <property type="term" value="F:iron-sulfur cluster binding"/>
    <property type="evidence" value="ECO:0007669"/>
    <property type="project" value="UniProtKB-KW"/>
</dbReference>
<proteinExistence type="predicted"/>
<protein>
    <submittedName>
        <fullName evidence="8">Radical SAM enzyme</fullName>
    </submittedName>
</protein>
<reference evidence="9 10" key="4">
    <citation type="submission" date="2017-10" db="EMBL/GenBank/DDBJ databases">
        <title>Genome analyses suggest a sexual origin of heterokaryosis in a supposedly ancient asexual fungus.</title>
        <authorList>
            <person name="Corradi N."/>
            <person name="Sedzielewska K."/>
            <person name="Noel J."/>
            <person name="Charron P."/>
            <person name="Farinelli L."/>
            <person name="Marton T."/>
            <person name="Kruger M."/>
            <person name="Pelin A."/>
            <person name="Brachmann A."/>
            <person name="Corradi N."/>
        </authorList>
    </citation>
    <scope>NUCLEOTIDE SEQUENCE [LARGE SCALE GENOMIC DNA]</scope>
    <source>
        <strain evidence="9 10">A1</strain>
    </source>
</reference>
<dbReference type="AlphaFoldDB" id="A0A2I1DV52"/>
<dbReference type="PROSITE" id="PS51918">
    <property type="entry name" value="RADICAL_SAM"/>
    <property type="match status" value="1"/>
</dbReference>
<evidence type="ECO:0000256" key="4">
    <source>
        <dbReference type="ARBA" id="ARBA00023004"/>
    </source>
</evidence>
<dbReference type="InterPro" id="IPR006638">
    <property type="entry name" value="Elp3/MiaA/NifB-like_rSAM"/>
</dbReference>
<dbReference type="SUPFAM" id="SSF102114">
    <property type="entry name" value="Radical SAM enzymes"/>
    <property type="match status" value="1"/>
</dbReference>
<dbReference type="VEuPathDB" id="FungiDB:RhiirFUN_003129"/>
<dbReference type="InterPro" id="IPR007197">
    <property type="entry name" value="rSAM"/>
</dbReference>
<comment type="caution">
    <text evidence="8">The sequence shown here is derived from an EMBL/GenBank/DDBJ whole genome shotgun (WGS) entry which is preliminary data.</text>
</comment>
<accession>A0A2I1DV52</accession>
<dbReference type="EMBL" id="LLXH01000191">
    <property type="protein sequence ID" value="PKC70984.1"/>
    <property type="molecule type" value="Genomic_DNA"/>
</dbReference>
<comment type="cofactor">
    <cofactor evidence="1">
        <name>[4Fe-4S] cluster</name>
        <dbReference type="ChEBI" id="CHEBI:49883"/>
    </cofactor>
</comment>
<dbReference type="Gene3D" id="3.80.30.20">
    <property type="entry name" value="tm_1862 like domain"/>
    <property type="match status" value="1"/>
</dbReference>
<dbReference type="EMBL" id="LLXJ01000146">
    <property type="protein sequence ID" value="PKC14234.1"/>
    <property type="molecule type" value="Genomic_DNA"/>
</dbReference>
<evidence type="ECO:0000256" key="1">
    <source>
        <dbReference type="ARBA" id="ARBA00001966"/>
    </source>
</evidence>
<dbReference type="VEuPathDB" id="FungiDB:FUN_021292"/>
<evidence type="ECO:0000313" key="8">
    <source>
        <dbReference type="EMBL" id="PKC14234.1"/>
    </source>
</evidence>
<keyword evidence="3" id="KW-0479">Metal-binding</keyword>
<dbReference type="InterPro" id="IPR051198">
    <property type="entry name" value="BchE-like"/>
</dbReference>
<dbReference type="Proteomes" id="UP000232722">
    <property type="component" value="Unassembled WGS sequence"/>
</dbReference>
<dbReference type="InterPro" id="IPR023404">
    <property type="entry name" value="rSAM_horseshoe"/>
</dbReference>
<evidence type="ECO:0000256" key="6">
    <source>
        <dbReference type="SAM" id="MobiDB-lite"/>
    </source>
</evidence>
<dbReference type="GO" id="GO:0003824">
    <property type="term" value="F:catalytic activity"/>
    <property type="evidence" value="ECO:0007669"/>
    <property type="project" value="InterPro"/>
</dbReference>
<keyword evidence="2" id="KW-0949">S-adenosyl-L-methionine</keyword>
<dbReference type="Pfam" id="PF04055">
    <property type="entry name" value="Radical_SAM"/>
    <property type="match status" value="1"/>
</dbReference>
<evidence type="ECO:0000259" key="7">
    <source>
        <dbReference type="PROSITE" id="PS51918"/>
    </source>
</evidence>
<evidence type="ECO:0000256" key="3">
    <source>
        <dbReference type="ARBA" id="ARBA00022723"/>
    </source>
</evidence>
<organism evidence="8 11">
    <name type="scientific">Rhizophagus irregularis</name>
    <dbReference type="NCBI Taxonomy" id="588596"/>
    <lineage>
        <taxon>Eukaryota</taxon>
        <taxon>Fungi</taxon>
        <taxon>Fungi incertae sedis</taxon>
        <taxon>Mucoromycota</taxon>
        <taxon>Glomeromycotina</taxon>
        <taxon>Glomeromycetes</taxon>
        <taxon>Glomerales</taxon>
        <taxon>Glomeraceae</taxon>
        <taxon>Rhizophagus</taxon>
    </lineage>
</organism>
<dbReference type="GO" id="GO:0005829">
    <property type="term" value="C:cytosol"/>
    <property type="evidence" value="ECO:0007669"/>
    <property type="project" value="TreeGrafter"/>
</dbReference>
<gene>
    <name evidence="9" type="ORF">RhiirA1_454091</name>
    <name evidence="8" type="ORF">RhiirA5_409658</name>
</gene>
<keyword evidence="4" id="KW-0408">Iron</keyword>
<feature type="domain" description="Radical SAM core" evidence="7">
    <location>
        <begin position="306"/>
        <end position="533"/>
    </location>
</feature>
<dbReference type="VEuPathDB" id="FungiDB:RhiirA1_454091"/>
<dbReference type="SMART" id="SM00729">
    <property type="entry name" value="Elp3"/>
    <property type="match status" value="1"/>
</dbReference>
<feature type="compositionally biased region" description="Basic and acidic residues" evidence="6">
    <location>
        <begin position="9"/>
        <end position="22"/>
    </location>
</feature>
<dbReference type="SFLD" id="SFLDS00029">
    <property type="entry name" value="Radical_SAM"/>
    <property type="match status" value="1"/>
</dbReference>